<comment type="caution">
    <text evidence="2">The sequence shown here is derived from an EMBL/GenBank/DDBJ whole genome shotgun (WGS) entry which is preliminary data.</text>
</comment>
<keyword evidence="1" id="KW-1133">Transmembrane helix</keyword>
<gene>
    <name evidence="2" type="ORF">UV20_C0050G0012</name>
</gene>
<accession>A0A0G0ZXT1</accession>
<evidence type="ECO:0000313" key="2">
    <source>
        <dbReference type="EMBL" id="KKS53515.1"/>
    </source>
</evidence>
<dbReference type="SUPFAM" id="SSF109604">
    <property type="entry name" value="HD-domain/PDEase-like"/>
    <property type="match status" value="1"/>
</dbReference>
<keyword evidence="1" id="KW-0812">Transmembrane</keyword>
<dbReference type="EMBL" id="LCDO01000050">
    <property type="protein sequence ID" value="KKS53515.1"/>
    <property type="molecule type" value="Genomic_DNA"/>
</dbReference>
<evidence type="ECO:0000256" key="1">
    <source>
        <dbReference type="SAM" id="Phobius"/>
    </source>
</evidence>
<dbReference type="AlphaFoldDB" id="A0A0G0ZXT1"/>
<evidence type="ECO:0000313" key="3">
    <source>
        <dbReference type="Proteomes" id="UP000034837"/>
    </source>
</evidence>
<name>A0A0G0ZXT1_9BACT</name>
<protein>
    <recommendedName>
        <fullName evidence="4">HD domain-containing protein</fullName>
    </recommendedName>
</protein>
<keyword evidence="1" id="KW-0472">Membrane</keyword>
<proteinExistence type="predicted"/>
<reference evidence="2 3" key="1">
    <citation type="journal article" date="2015" name="Nature">
        <title>rRNA introns, odd ribosomes, and small enigmatic genomes across a large radiation of phyla.</title>
        <authorList>
            <person name="Brown C.T."/>
            <person name="Hug L.A."/>
            <person name="Thomas B.C."/>
            <person name="Sharon I."/>
            <person name="Castelle C.J."/>
            <person name="Singh A."/>
            <person name="Wilkins M.J."/>
            <person name="Williams K.H."/>
            <person name="Banfield J.F."/>
        </authorList>
    </citation>
    <scope>NUCLEOTIDE SEQUENCE [LARGE SCALE GENOMIC DNA]</scope>
</reference>
<organism evidence="2 3">
    <name type="scientific">Candidatus Magasanikbacteria bacterium GW2011_GWA2_42_32</name>
    <dbReference type="NCBI Taxonomy" id="1619039"/>
    <lineage>
        <taxon>Bacteria</taxon>
        <taxon>Candidatus Magasanikiibacteriota</taxon>
    </lineage>
</organism>
<sequence length="231" mass="26297">MLLHARHWVGYTYPMDAIYTFLKTILDFLVQIVTLFVNLIIYVLNFIGKLICEHLDKPVRTEDVVVACLFHDMGNILKFDLGAMPGFLEPEGLEYWQKVKEEFNNKYGTEQHSATEKIARELKLPQAILEILGATGFSRIAEVAASSSMETKIVQYADMRVGPFGILPFKERLADLSRRYAAKKNHLSEAAERGCYDIERQIFAQAAIKPEDINDAAVAPLIEELWEYPVP</sequence>
<evidence type="ECO:0008006" key="4">
    <source>
        <dbReference type="Google" id="ProtNLM"/>
    </source>
</evidence>
<feature type="transmembrane region" description="Helical" evidence="1">
    <location>
        <begin position="28"/>
        <end position="47"/>
    </location>
</feature>
<dbReference type="Proteomes" id="UP000034837">
    <property type="component" value="Unassembled WGS sequence"/>
</dbReference>